<gene>
    <name evidence="2" type="ORF">PWN146_02636</name>
</gene>
<dbReference type="InterPro" id="IPR001646">
    <property type="entry name" value="5peptide_repeat"/>
</dbReference>
<dbReference type="PANTHER" id="PTHR42999:SF1">
    <property type="entry name" value="PENTAPEPTIDE REPEAT-CONTAINING PROTEIN"/>
    <property type="match status" value="1"/>
</dbReference>
<evidence type="ECO:0000313" key="2">
    <source>
        <dbReference type="EMBL" id="SAY43943.1"/>
    </source>
</evidence>
<dbReference type="Pfam" id="PF13599">
    <property type="entry name" value="Pentapeptide_4"/>
    <property type="match status" value="2"/>
</dbReference>
<feature type="domain" description="DUF2169" evidence="1">
    <location>
        <begin position="8"/>
        <end position="285"/>
    </location>
</feature>
<dbReference type="SUPFAM" id="SSF141571">
    <property type="entry name" value="Pentapeptide repeat-like"/>
    <property type="match status" value="3"/>
</dbReference>
<dbReference type="InterPro" id="IPR018683">
    <property type="entry name" value="DUF2169"/>
</dbReference>
<reference evidence="2" key="1">
    <citation type="submission" date="2016-05" db="EMBL/GenBank/DDBJ databases">
        <authorList>
            <person name="Cock P.J.A."/>
            <person name="Cock P.J.A."/>
        </authorList>
    </citation>
    <scope>NUCLEOTIDE SEQUENCE</scope>
    <source>
        <strain evidence="2">PWN146_assembly</strain>
    </source>
</reference>
<dbReference type="Gene3D" id="2.160.20.80">
    <property type="entry name" value="E3 ubiquitin-protein ligase SopA"/>
    <property type="match status" value="3"/>
</dbReference>
<organism evidence="2">
    <name type="scientific">Serratia marcescens</name>
    <dbReference type="NCBI Taxonomy" id="615"/>
    <lineage>
        <taxon>Bacteria</taxon>
        <taxon>Pseudomonadati</taxon>
        <taxon>Pseudomonadota</taxon>
        <taxon>Gammaproteobacteria</taxon>
        <taxon>Enterobacterales</taxon>
        <taxon>Yersiniaceae</taxon>
        <taxon>Serratia</taxon>
    </lineage>
</organism>
<dbReference type="Pfam" id="PF09937">
    <property type="entry name" value="DUF2169"/>
    <property type="match status" value="1"/>
</dbReference>
<proteinExistence type="predicted"/>
<accession>A0A1C3HFX4</accession>
<dbReference type="PANTHER" id="PTHR42999">
    <property type="entry name" value="ANTIBIOTIC RESISTANCE PROTEIN MCBG"/>
    <property type="match status" value="1"/>
</dbReference>
<protein>
    <submittedName>
        <fullName evidence="2">Pentapeptide repeats (8 copies)</fullName>
    </submittedName>
</protein>
<dbReference type="EMBL" id="LT575490">
    <property type="protein sequence ID" value="SAY43943.1"/>
    <property type="molecule type" value="Genomic_DNA"/>
</dbReference>
<evidence type="ECO:0000259" key="1">
    <source>
        <dbReference type="Pfam" id="PF09937"/>
    </source>
</evidence>
<name>A0A1C3HFX4_SERMA</name>
<dbReference type="AlphaFoldDB" id="A0A1C3HFX4"/>
<dbReference type="InterPro" id="IPR052949">
    <property type="entry name" value="PA_immunity-related"/>
</dbReference>
<sequence>MRIIRPQQLVAIKGSYQIGTDSRLGISVVAGCYLSRPEHFVNEAEIWEAWKRAPLSLPVLDVAEPKPFAEYLIAGHAGIGQPVKTLDVSADIGGLKRRWRVEGEGRRGAMGAEPFLSVPLDHTSAWGGKDNKENPLGRGGNDGLRPLLMTLSAEGSAQERSPLAAPAPVPHEFLLRKAHIDKVAGQIASKAYLETAFPGLPADIDRRYYQMAPPAQWLPEAAWPDRVPFELQGVGAQSQAIRGELPAVRGRAFIRRHDSEGLEEIELQRKTLWFLPDSDMALIIFTGNAPLTHLLDESIESLMLALDRCDAPRPFDYFRQVHHKRSDDEASPFEFLFDPDLMPAEMGLNVIQAVSDHPSDLRYDPSPTSLGDSAVFYQRIREAIALHQQQTTADPAAVTLPDLPDLPAEDGNDAFFPASATVEGKTFTGLRSPALSDKHFLQCRFERCDFSQAVLENCTFENCVFDAVNLTQAALRRIRMVSCTLQKPLMAESAWQEAVLEKVTLEEPQGQGMRAEGVKLDYCVFERGDFTASRFERGAIGNGMFNGSTLIRAQFLQGELDACVFNRCLAEGAVALDMALTKNSFLGGNWRGVRFERCRIESMTAGMQVNFSHGVFSDCCFTKVGLKAARMERCQLLYSVFTECNFDEADLTASTIAGCDMAGVRFKDSVLTHARWQNSSAQQGLFYNADLRDAGFDQCNLAAANLAMSWQDAGTRFSGCLLERACWVPRRIIQGDYAHEN</sequence>